<feature type="region of interest" description="Disordered" evidence="1">
    <location>
        <begin position="288"/>
        <end position="346"/>
    </location>
</feature>
<proteinExistence type="predicted"/>
<evidence type="ECO:0000313" key="4">
    <source>
        <dbReference type="Proteomes" id="UP001140206"/>
    </source>
</evidence>
<dbReference type="GO" id="GO:0005783">
    <property type="term" value="C:endoplasmic reticulum"/>
    <property type="evidence" value="ECO:0007669"/>
    <property type="project" value="UniProtKB-ARBA"/>
</dbReference>
<dbReference type="AlphaFoldDB" id="A0AAV8D7S5"/>
<dbReference type="EMBL" id="JAMFTS010000004">
    <property type="protein sequence ID" value="KAJ4764780.1"/>
    <property type="molecule type" value="Genomic_DNA"/>
</dbReference>
<dbReference type="InterPro" id="IPR036869">
    <property type="entry name" value="J_dom_sf"/>
</dbReference>
<dbReference type="SUPFAM" id="SSF46565">
    <property type="entry name" value="Chaperone J-domain"/>
    <property type="match status" value="1"/>
</dbReference>
<dbReference type="InterPro" id="IPR001623">
    <property type="entry name" value="DnaJ_domain"/>
</dbReference>
<comment type="caution">
    <text evidence="3">The sequence shown here is derived from an EMBL/GenBank/DDBJ whole genome shotgun (WGS) entry which is preliminary data.</text>
</comment>
<feature type="compositionally biased region" description="Low complexity" evidence="1">
    <location>
        <begin position="301"/>
        <end position="315"/>
    </location>
</feature>
<feature type="region of interest" description="Disordered" evidence="1">
    <location>
        <begin position="133"/>
        <end position="180"/>
    </location>
</feature>
<dbReference type="PANTHER" id="PTHR45496:SF1">
    <property type="entry name" value="CHAPERONE DNAJ-DOMAIN SUPERFAMILY PROTEIN"/>
    <property type="match status" value="1"/>
</dbReference>
<dbReference type="PANTHER" id="PTHR45496">
    <property type="entry name" value="CHAPERONE DNAJ-DOMAIN SUPERFAMILY PROTEIN"/>
    <property type="match status" value="1"/>
</dbReference>
<dbReference type="Proteomes" id="UP001140206">
    <property type="component" value="Chromosome 4"/>
</dbReference>
<evidence type="ECO:0000259" key="2">
    <source>
        <dbReference type="PROSITE" id="PS50076"/>
    </source>
</evidence>
<keyword evidence="4" id="KW-1185">Reference proteome</keyword>
<dbReference type="CDD" id="cd06257">
    <property type="entry name" value="DnaJ"/>
    <property type="match status" value="1"/>
</dbReference>
<feature type="domain" description="J" evidence="2">
    <location>
        <begin position="72"/>
        <end position="136"/>
    </location>
</feature>
<feature type="compositionally biased region" description="Basic residues" evidence="1">
    <location>
        <begin position="316"/>
        <end position="327"/>
    </location>
</feature>
<protein>
    <submittedName>
        <fullName evidence="3">Chaperone DnaJ-domain superfamily protein</fullName>
    </submittedName>
</protein>
<feature type="compositionally biased region" description="Low complexity" evidence="1">
    <location>
        <begin position="150"/>
        <end position="180"/>
    </location>
</feature>
<name>A0AAV8D7S5_9POAL</name>
<dbReference type="InterPro" id="IPR053052">
    <property type="entry name" value="Imprinting_Balance_Reg"/>
</dbReference>
<dbReference type="PROSITE" id="PS50076">
    <property type="entry name" value="DNAJ_2"/>
    <property type="match status" value="1"/>
</dbReference>
<organism evidence="3 4">
    <name type="scientific">Rhynchospora pubera</name>
    <dbReference type="NCBI Taxonomy" id="906938"/>
    <lineage>
        <taxon>Eukaryota</taxon>
        <taxon>Viridiplantae</taxon>
        <taxon>Streptophyta</taxon>
        <taxon>Embryophyta</taxon>
        <taxon>Tracheophyta</taxon>
        <taxon>Spermatophyta</taxon>
        <taxon>Magnoliopsida</taxon>
        <taxon>Liliopsida</taxon>
        <taxon>Poales</taxon>
        <taxon>Cyperaceae</taxon>
        <taxon>Cyperoideae</taxon>
        <taxon>Rhynchosporeae</taxon>
        <taxon>Rhynchospora</taxon>
    </lineage>
</organism>
<sequence>MANASGGGGRAEAERWLEIAGRLLAARDLVGSKRFAERAMEADPLLEGVDFVLAVADVLLASQRRIGPHHVDWYAVLGVDPNADEPTIRRQHHRLAMLLRPEVNSHAGAEAASHLVADALSFLTDPSKKTLIDNEIRKQSAKSNTSPTRAKTNSATPKTPAPAASTPKTPATPASASVPTSAPASAATAVAATSINVSSASAFWTACPFCCHLHQYKRTYKDRSLLCPNSNCRRPFHASELPVPPPVVPGTDTYYSAWGFFPMGFPKPSELDENWKPFHPVFPWNPNQVQAEPNGHAETLAGSGAASESAAGGKKTTARKKVGRPRKNPLQSELTAGAGSSGGNAEQIRGININEEAKGPDGGGQATGGDIDETNFQMEVDPTDELLGNLQNIPFLREDGVPGRML</sequence>
<dbReference type="SMART" id="SM00271">
    <property type="entry name" value="DnaJ"/>
    <property type="match status" value="1"/>
</dbReference>
<evidence type="ECO:0000256" key="1">
    <source>
        <dbReference type="SAM" id="MobiDB-lite"/>
    </source>
</evidence>
<dbReference type="Pfam" id="PF00226">
    <property type="entry name" value="DnaJ"/>
    <property type="match status" value="1"/>
</dbReference>
<dbReference type="Gene3D" id="1.10.287.110">
    <property type="entry name" value="DnaJ domain"/>
    <property type="match status" value="1"/>
</dbReference>
<evidence type="ECO:0000313" key="3">
    <source>
        <dbReference type="EMBL" id="KAJ4764780.1"/>
    </source>
</evidence>
<gene>
    <name evidence="3" type="ORF">LUZ62_075155</name>
</gene>
<accession>A0AAV8D7S5</accession>
<reference evidence="3" key="1">
    <citation type="submission" date="2022-08" db="EMBL/GenBank/DDBJ databases">
        <authorList>
            <person name="Marques A."/>
        </authorList>
    </citation>
    <scope>NUCLEOTIDE SEQUENCE</scope>
    <source>
        <strain evidence="3">RhyPub2mFocal</strain>
        <tissue evidence="3">Leaves</tissue>
    </source>
</reference>